<evidence type="ECO:0000256" key="3">
    <source>
        <dbReference type="ARBA" id="ARBA00022481"/>
    </source>
</evidence>
<dbReference type="InterPro" id="IPR000727">
    <property type="entry name" value="T_SNARE_dom"/>
</dbReference>
<evidence type="ECO:0000256" key="5">
    <source>
        <dbReference type="ARBA" id="ARBA00022519"/>
    </source>
</evidence>
<dbReference type="EMBL" id="CP000155">
    <property type="protein sequence ID" value="ABC29873.1"/>
    <property type="molecule type" value="Genomic_DNA"/>
</dbReference>
<keyword evidence="3" id="KW-0488">Methylation</keyword>
<feature type="domain" description="PAS" evidence="13">
    <location>
        <begin position="27"/>
        <end position="76"/>
    </location>
</feature>
<dbReference type="SUPFAM" id="SSF58104">
    <property type="entry name" value="Methyl-accepting chemotaxis protein (MCP) signaling domain"/>
    <property type="match status" value="1"/>
</dbReference>
<dbReference type="Gene3D" id="3.30.450.20">
    <property type="entry name" value="PAS domain"/>
    <property type="match status" value="1"/>
</dbReference>
<dbReference type="InterPro" id="IPR003660">
    <property type="entry name" value="HAMP_dom"/>
</dbReference>
<dbReference type="Pfam" id="PF00015">
    <property type="entry name" value="MCPsignal"/>
    <property type="match status" value="1"/>
</dbReference>
<keyword evidence="2" id="KW-1003">Cell membrane</keyword>
<dbReference type="GO" id="GO:0005886">
    <property type="term" value="C:plasma membrane"/>
    <property type="evidence" value="ECO:0007669"/>
    <property type="project" value="UniProtKB-SubCell"/>
</dbReference>
<dbReference type="SUPFAM" id="SSF55785">
    <property type="entry name" value="PYP-like sensor domain (PAS domain)"/>
    <property type="match status" value="1"/>
</dbReference>
<organism evidence="15 16">
    <name type="scientific">Hahella chejuensis (strain KCTC 2396)</name>
    <dbReference type="NCBI Taxonomy" id="349521"/>
    <lineage>
        <taxon>Bacteria</taxon>
        <taxon>Pseudomonadati</taxon>
        <taxon>Pseudomonadota</taxon>
        <taxon>Gammaproteobacteria</taxon>
        <taxon>Oceanospirillales</taxon>
        <taxon>Hahellaceae</taxon>
        <taxon>Hahella</taxon>
    </lineage>
</organism>
<dbReference type="InterPro" id="IPR000014">
    <property type="entry name" value="PAS"/>
</dbReference>
<evidence type="ECO:0000313" key="16">
    <source>
        <dbReference type="Proteomes" id="UP000000238"/>
    </source>
</evidence>
<dbReference type="GO" id="GO:0007165">
    <property type="term" value="P:signal transduction"/>
    <property type="evidence" value="ECO:0007669"/>
    <property type="project" value="UniProtKB-KW"/>
</dbReference>
<protein>
    <submittedName>
        <fullName evidence="15">FOG: PAS/PAC domain</fullName>
    </submittedName>
</protein>
<dbReference type="PROSITE" id="PS50192">
    <property type="entry name" value="T_SNARE"/>
    <property type="match status" value="1"/>
</dbReference>
<sequence length="529" mass="57813">MRVNQPVTGRNLELSPDANILSTTTPDSHITYVNPDFIKISGFSKEELVGQPHNIVRHPDMPPMAFQHMWRTLKGGRSWMGLVKNRCKNGDHYWVSAYATPITKDGRTVEYQSVRTKPTAGQIDAAEKLYADIRNGKTPLAWRLPRLDVRLKVSLLSTLSLIPVLLFLSHMLSISVADTAIMGVSLGLLNVLFIYLWLSPLHKLVKKARTIADNPLSQVLYTGRHDEFGEIEFAMAMAQAETTAVIGRMANAANQLEALTEELVSEIEDCNNKTNGQQSETDQVAAAINEMTATIQQVAATTQEAASAADHADQETSQGQELVTSTKRIISSLADEIHQAAEVIHQLDRHSKDISTILNAIQDIAEQTNLLALNAAIEAARAGEMGRGFAVVADEVRQLASRTQQSTTDTQQMINSLQAGARSAVAAMEKSREKANHSVDHAHQAAEKLTAIGRRVNQISDISTQIASAVEQQGAVSEGINNNIVAIRDTASANATVGQYNRKRAEDVAQLTSALQELAKQFWSKRSQS</sequence>
<keyword evidence="5" id="KW-0997">Cell inner membrane</keyword>
<dbReference type="Proteomes" id="UP000000238">
    <property type="component" value="Chromosome"/>
</dbReference>
<comment type="subcellular location">
    <subcellularLocation>
        <location evidence="1">Cell inner membrane</location>
        <topology evidence="1">Multi-pass membrane protein</topology>
    </subcellularLocation>
</comment>
<evidence type="ECO:0000256" key="1">
    <source>
        <dbReference type="ARBA" id="ARBA00004429"/>
    </source>
</evidence>
<evidence type="ECO:0000259" key="12">
    <source>
        <dbReference type="PROSITE" id="PS50111"/>
    </source>
</evidence>
<evidence type="ECO:0000256" key="4">
    <source>
        <dbReference type="ARBA" id="ARBA00022500"/>
    </source>
</evidence>
<accession>Q2SHK1</accession>
<reference evidence="15 16" key="1">
    <citation type="journal article" date="2005" name="Nucleic Acids Res.">
        <title>Genomic blueprint of Hahella chejuensis, a marine microbe producing an algicidal agent.</title>
        <authorList>
            <person name="Jeong H."/>
            <person name="Yim J.H."/>
            <person name="Lee C."/>
            <person name="Choi S.-H."/>
            <person name="Park Y.K."/>
            <person name="Yoon S.H."/>
            <person name="Hur C.-G."/>
            <person name="Kang H.-Y."/>
            <person name="Kim D."/>
            <person name="Lee H.H."/>
            <person name="Park K.H."/>
            <person name="Park S.-H."/>
            <person name="Park H.-S."/>
            <person name="Lee H.K."/>
            <person name="Oh T.K."/>
            <person name="Kim J.F."/>
        </authorList>
    </citation>
    <scope>NUCLEOTIDE SEQUENCE [LARGE SCALE GENOMIC DNA]</scope>
    <source>
        <strain evidence="15 16">KCTC 2396</strain>
    </source>
</reference>
<name>Q2SHK1_HAHCH</name>
<dbReference type="FunFam" id="3.30.450.20:FF:000046">
    <property type="entry name" value="Aerotaxis sensor receptor"/>
    <property type="match status" value="1"/>
</dbReference>
<dbReference type="PROSITE" id="PS50111">
    <property type="entry name" value="CHEMOTAXIS_TRANSDUC_2"/>
    <property type="match status" value="1"/>
</dbReference>
<evidence type="ECO:0000256" key="10">
    <source>
        <dbReference type="ARBA" id="ARBA00029447"/>
    </source>
</evidence>
<feature type="domain" description="T-SNARE coiled-coil homology" evidence="14">
    <location>
        <begin position="439"/>
        <end position="484"/>
    </location>
</feature>
<dbReference type="STRING" id="349521.HCH_03107"/>
<dbReference type="Pfam" id="PF08447">
    <property type="entry name" value="PAS_3"/>
    <property type="match status" value="1"/>
</dbReference>
<feature type="domain" description="Methyl-accepting transducer" evidence="12">
    <location>
        <begin position="252"/>
        <end position="488"/>
    </location>
</feature>
<evidence type="ECO:0000256" key="6">
    <source>
        <dbReference type="ARBA" id="ARBA00022692"/>
    </source>
</evidence>
<dbReference type="Gene3D" id="1.10.287.950">
    <property type="entry name" value="Methyl-accepting chemotaxis protein"/>
    <property type="match status" value="1"/>
</dbReference>
<dbReference type="KEGG" id="hch:HCH_03107"/>
<dbReference type="CDD" id="cd11386">
    <property type="entry name" value="MCP_signal"/>
    <property type="match status" value="1"/>
</dbReference>
<evidence type="ECO:0000259" key="13">
    <source>
        <dbReference type="PROSITE" id="PS50112"/>
    </source>
</evidence>
<keyword evidence="16" id="KW-1185">Reference proteome</keyword>
<evidence type="ECO:0000256" key="2">
    <source>
        <dbReference type="ARBA" id="ARBA00022475"/>
    </source>
</evidence>
<dbReference type="Pfam" id="PF00672">
    <property type="entry name" value="HAMP"/>
    <property type="match status" value="1"/>
</dbReference>
<evidence type="ECO:0000256" key="7">
    <source>
        <dbReference type="ARBA" id="ARBA00022989"/>
    </source>
</evidence>
<keyword evidence="6" id="KW-0812">Transmembrane</keyword>
<dbReference type="PANTHER" id="PTHR32089:SF74">
    <property type="entry name" value="METHYL-ACCEPTING CHEMOTAXIS PROTEIN AER"/>
    <property type="match status" value="1"/>
</dbReference>
<evidence type="ECO:0000256" key="8">
    <source>
        <dbReference type="ARBA" id="ARBA00023136"/>
    </source>
</evidence>
<dbReference type="OrthoDB" id="5675566at2"/>
<dbReference type="AlphaFoldDB" id="Q2SHK1"/>
<gene>
    <name evidence="15" type="ordered locus">HCH_03107</name>
</gene>
<evidence type="ECO:0000256" key="11">
    <source>
        <dbReference type="PROSITE-ProRule" id="PRU00284"/>
    </source>
</evidence>
<comment type="similarity">
    <text evidence="10">Belongs to the methyl-accepting chemotaxis (MCP) protein family.</text>
</comment>
<dbReference type="CDD" id="cd00130">
    <property type="entry name" value="PAS"/>
    <property type="match status" value="1"/>
</dbReference>
<dbReference type="SMART" id="SM00283">
    <property type="entry name" value="MA"/>
    <property type="match status" value="1"/>
</dbReference>
<dbReference type="InterPro" id="IPR004089">
    <property type="entry name" value="MCPsignal_dom"/>
</dbReference>
<dbReference type="HOGENOM" id="CLU_000445_107_26_6"/>
<dbReference type="GO" id="GO:0052131">
    <property type="term" value="P:positive aerotaxis"/>
    <property type="evidence" value="ECO:0007669"/>
    <property type="project" value="UniProtKB-ARBA"/>
</dbReference>
<proteinExistence type="inferred from homology"/>
<keyword evidence="4" id="KW-0145">Chemotaxis</keyword>
<dbReference type="eggNOG" id="COG0840">
    <property type="taxonomic scope" value="Bacteria"/>
</dbReference>
<evidence type="ECO:0000259" key="14">
    <source>
        <dbReference type="PROSITE" id="PS50192"/>
    </source>
</evidence>
<dbReference type="InterPro" id="IPR035965">
    <property type="entry name" value="PAS-like_dom_sf"/>
</dbReference>
<dbReference type="PROSITE" id="PS50112">
    <property type="entry name" value="PAS"/>
    <property type="match status" value="1"/>
</dbReference>
<keyword evidence="7" id="KW-1133">Transmembrane helix</keyword>
<dbReference type="RefSeq" id="WP_011396942.1">
    <property type="nucleotide sequence ID" value="NC_007645.1"/>
</dbReference>
<keyword evidence="9 11" id="KW-0807">Transducer</keyword>
<dbReference type="PANTHER" id="PTHR32089">
    <property type="entry name" value="METHYL-ACCEPTING CHEMOTAXIS PROTEIN MCPB"/>
    <property type="match status" value="1"/>
</dbReference>
<dbReference type="InterPro" id="IPR013655">
    <property type="entry name" value="PAS_fold_3"/>
</dbReference>
<keyword evidence="8" id="KW-0472">Membrane</keyword>
<dbReference type="NCBIfam" id="TIGR00229">
    <property type="entry name" value="sensory_box"/>
    <property type="match status" value="1"/>
</dbReference>
<dbReference type="FunFam" id="1.10.287.950:FF:000001">
    <property type="entry name" value="Methyl-accepting chemotaxis sensory transducer"/>
    <property type="match status" value="1"/>
</dbReference>
<evidence type="ECO:0000256" key="9">
    <source>
        <dbReference type="ARBA" id="ARBA00023224"/>
    </source>
</evidence>
<evidence type="ECO:0000313" key="15">
    <source>
        <dbReference type="EMBL" id="ABC29873.1"/>
    </source>
</evidence>